<proteinExistence type="predicted"/>
<feature type="transmembrane region" description="Helical" evidence="1">
    <location>
        <begin position="157"/>
        <end position="177"/>
    </location>
</feature>
<accession>A0A7D5M3S2</accession>
<keyword evidence="1" id="KW-0812">Transmembrane</keyword>
<reference evidence="2 3" key="1">
    <citation type="submission" date="2018-02" db="EMBL/GenBank/DDBJ databases">
        <title>Complete genome of Nitrosopumilus ureaphilus PS0.</title>
        <authorList>
            <person name="Qin W."/>
            <person name="Zheng Y."/>
            <person name="Stahl D.A."/>
        </authorList>
    </citation>
    <scope>NUCLEOTIDE SEQUENCE [LARGE SCALE GENOMIC DNA]</scope>
    <source>
        <strain evidence="2 3">PS0</strain>
    </source>
</reference>
<dbReference type="EMBL" id="CP026995">
    <property type="protein sequence ID" value="QLH05933.1"/>
    <property type="molecule type" value="Genomic_DNA"/>
</dbReference>
<organism evidence="2 3">
    <name type="scientific">Nitrosopumilus ureiphilus</name>
    <dbReference type="NCBI Taxonomy" id="1470067"/>
    <lineage>
        <taxon>Archaea</taxon>
        <taxon>Nitrososphaerota</taxon>
        <taxon>Nitrososphaeria</taxon>
        <taxon>Nitrosopumilales</taxon>
        <taxon>Nitrosopumilaceae</taxon>
        <taxon>Nitrosopumilus</taxon>
    </lineage>
</organism>
<evidence type="ECO:0000256" key="1">
    <source>
        <dbReference type="SAM" id="Phobius"/>
    </source>
</evidence>
<keyword evidence="3" id="KW-1185">Reference proteome</keyword>
<feature type="transmembrane region" description="Helical" evidence="1">
    <location>
        <begin position="66"/>
        <end position="84"/>
    </location>
</feature>
<keyword evidence="1" id="KW-0472">Membrane</keyword>
<feature type="transmembrane region" description="Helical" evidence="1">
    <location>
        <begin position="35"/>
        <end position="54"/>
    </location>
</feature>
<evidence type="ECO:0000313" key="2">
    <source>
        <dbReference type="EMBL" id="QLH05933.1"/>
    </source>
</evidence>
<dbReference type="AlphaFoldDB" id="A0A7D5M3S2"/>
<evidence type="ECO:0000313" key="3">
    <source>
        <dbReference type="Proteomes" id="UP000509478"/>
    </source>
</evidence>
<protein>
    <submittedName>
        <fullName evidence="2">Uncharacterized protein</fullName>
    </submittedName>
</protein>
<sequence length="188" mass="21043">MCDDTKNYLLEDWKMTMTKIHHLDDIILDIRTKGLPIGPIIQVIAIVTSAGFIQDSPSILGSNIQFLSLIMVIGSIYTVPIFLLDRLYTNLLIDSAEHAKKVEDKIKIISLSKSITTDGRSTIHKIASTAIYMIIIELGYSIFMIDLLDKGNQITDIGFLLVLLLPIIIIVIVEMVLEIKKTRTTSNN</sequence>
<name>A0A7D5M3S2_9ARCH</name>
<keyword evidence="1" id="KW-1133">Transmembrane helix</keyword>
<dbReference type="Proteomes" id="UP000509478">
    <property type="component" value="Chromosome"/>
</dbReference>
<feature type="transmembrane region" description="Helical" evidence="1">
    <location>
        <begin position="126"/>
        <end position="145"/>
    </location>
</feature>
<dbReference type="KEGG" id="nue:C5F50_01690"/>
<gene>
    <name evidence="2" type="ORF">C5F50_01690</name>
</gene>